<sequence>VIGRKCCQSVQKYREQKEQRLVQEKFELDGIKLGNILGIKCHDQKNDQSEDIDYKKSQKFAEHMQEKTDAI</sequence>
<feature type="non-terminal residue" evidence="1">
    <location>
        <position position="1"/>
    </location>
</feature>
<name>A0A820G6A4_9BILA</name>
<proteinExistence type="predicted"/>
<dbReference type="AlphaFoldDB" id="A0A820G6A4"/>
<comment type="caution">
    <text evidence="1">The sequence shown here is derived from an EMBL/GenBank/DDBJ whole genome shotgun (WGS) entry which is preliminary data.</text>
</comment>
<reference evidence="1" key="1">
    <citation type="submission" date="2021-02" db="EMBL/GenBank/DDBJ databases">
        <authorList>
            <person name="Nowell W R."/>
        </authorList>
    </citation>
    <scope>NUCLEOTIDE SEQUENCE</scope>
</reference>
<dbReference type="Proteomes" id="UP000663836">
    <property type="component" value="Unassembled WGS sequence"/>
</dbReference>
<protein>
    <submittedName>
        <fullName evidence="1">Uncharacterized protein</fullName>
    </submittedName>
</protein>
<evidence type="ECO:0000313" key="2">
    <source>
        <dbReference type="Proteomes" id="UP000663836"/>
    </source>
</evidence>
<gene>
    <name evidence="1" type="ORF">JBS370_LOCUS39554</name>
</gene>
<evidence type="ECO:0000313" key="1">
    <source>
        <dbReference type="EMBL" id="CAF4274523.1"/>
    </source>
</evidence>
<organism evidence="1 2">
    <name type="scientific">Rotaria sordida</name>
    <dbReference type="NCBI Taxonomy" id="392033"/>
    <lineage>
        <taxon>Eukaryota</taxon>
        <taxon>Metazoa</taxon>
        <taxon>Spiralia</taxon>
        <taxon>Gnathifera</taxon>
        <taxon>Rotifera</taxon>
        <taxon>Eurotatoria</taxon>
        <taxon>Bdelloidea</taxon>
        <taxon>Philodinida</taxon>
        <taxon>Philodinidae</taxon>
        <taxon>Rotaria</taxon>
    </lineage>
</organism>
<dbReference type="EMBL" id="CAJOBD010028241">
    <property type="protein sequence ID" value="CAF4274523.1"/>
    <property type="molecule type" value="Genomic_DNA"/>
</dbReference>
<accession>A0A820G6A4</accession>